<dbReference type="InterPro" id="IPR000185">
    <property type="entry name" value="SecA"/>
</dbReference>
<comment type="function">
    <text evidence="13">Part of the Sec protein translocase complex. Interacts with the SecYEG preprotein conducting channel. Has a central role in coupling the hydrolysis of ATP to the transfer of proteins into and across the cell membrane, serving as an ATP-driven molecular motor driving the stepwise translocation of polypeptide chains across the membrane.</text>
</comment>
<dbReference type="CDD" id="cd18803">
    <property type="entry name" value="SF2_C_secA"/>
    <property type="match status" value="1"/>
</dbReference>
<dbReference type="Gene3D" id="3.40.50.300">
    <property type="entry name" value="P-loop containing nucleotide triphosphate hydrolases"/>
    <property type="match status" value="2"/>
</dbReference>
<evidence type="ECO:0000313" key="20">
    <source>
        <dbReference type="EMBL" id="MDP2540892.1"/>
    </source>
</evidence>
<keyword evidence="8 13" id="KW-0067">ATP-binding</keyword>
<feature type="binding site" evidence="13">
    <location>
        <position position="692"/>
    </location>
    <ligand>
        <name>ATP</name>
        <dbReference type="ChEBI" id="CHEBI:30616"/>
    </ligand>
</feature>
<accession>A0A2G1BR01</accession>
<feature type="compositionally biased region" description="Polar residues" evidence="16">
    <location>
        <begin position="1047"/>
        <end position="1066"/>
    </location>
</feature>
<dbReference type="InterPro" id="IPR036670">
    <property type="entry name" value="SecA_X-link_sf"/>
</dbReference>
<feature type="domain" description="SecA family profile" evidence="19">
    <location>
        <begin position="5"/>
        <end position="770"/>
    </location>
</feature>
<dbReference type="InterPro" id="IPR001650">
    <property type="entry name" value="Helicase_C-like"/>
</dbReference>
<reference evidence="21" key="2">
    <citation type="submission" date="2017-10" db="EMBL/GenBank/DDBJ databases">
        <authorList>
            <person name="Enke T.N."/>
            <person name="Cordero O.X."/>
        </authorList>
    </citation>
    <scope>NUCLEOTIDE SEQUENCE</scope>
    <source>
        <strain evidence="21">4G03</strain>
    </source>
</reference>
<keyword evidence="4 13" id="KW-1003">Cell membrane</keyword>
<feature type="domain" description="Helicase ATP-binding" evidence="17">
    <location>
        <begin position="178"/>
        <end position="337"/>
    </location>
</feature>
<dbReference type="CDD" id="cd17928">
    <property type="entry name" value="DEXDc_SecA"/>
    <property type="match status" value="1"/>
</dbReference>
<dbReference type="NCBIfam" id="NF009536">
    <property type="entry name" value="PRK12901.1"/>
    <property type="match status" value="1"/>
</dbReference>
<evidence type="ECO:0000256" key="11">
    <source>
        <dbReference type="ARBA" id="ARBA00023010"/>
    </source>
</evidence>
<keyword evidence="7 13" id="KW-0547">Nucleotide-binding</keyword>
<dbReference type="EC" id="7.4.2.8" evidence="13"/>
<evidence type="ECO:0000256" key="9">
    <source>
        <dbReference type="ARBA" id="ARBA00022927"/>
    </source>
</evidence>
<dbReference type="Proteomes" id="UP001242342">
    <property type="component" value="Unassembled WGS sequence"/>
</dbReference>
<dbReference type="EMBL" id="PDUU01000016">
    <property type="protein sequence ID" value="PHN96491.1"/>
    <property type="molecule type" value="Genomic_DNA"/>
</dbReference>
<evidence type="ECO:0000313" key="22">
    <source>
        <dbReference type="Proteomes" id="UP000222163"/>
    </source>
</evidence>
<dbReference type="SUPFAM" id="SSF81767">
    <property type="entry name" value="Pre-protein crosslinking domain of SecA"/>
    <property type="match status" value="1"/>
</dbReference>
<dbReference type="PROSITE" id="PS51194">
    <property type="entry name" value="HELICASE_CTER"/>
    <property type="match status" value="1"/>
</dbReference>
<evidence type="ECO:0000256" key="8">
    <source>
        <dbReference type="ARBA" id="ARBA00022840"/>
    </source>
</evidence>
<organism evidence="21 22">
    <name type="scientific">Tenacibaculum discolor</name>
    <dbReference type="NCBI Taxonomy" id="361581"/>
    <lineage>
        <taxon>Bacteria</taxon>
        <taxon>Pseudomonadati</taxon>
        <taxon>Bacteroidota</taxon>
        <taxon>Flavobacteriia</taxon>
        <taxon>Flavobacteriales</taxon>
        <taxon>Flavobacteriaceae</taxon>
        <taxon>Tenacibaculum</taxon>
    </lineage>
</organism>
<dbReference type="InterPro" id="IPR011115">
    <property type="entry name" value="SecA_DEAD"/>
</dbReference>
<feature type="coiled-coil region" evidence="15">
    <location>
        <begin position="53"/>
        <end position="80"/>
    </location>
</feature>
<dbReference type="AlphaFoldDB" id="A0A2G1BR01"/>
<dbReference type="Pfam" id="PF07517">
    <property type="entry name" value="SecA_DEAD"/>
    <property type="match status" value="1"/>
</dbReference>
<gene>
    <name evidence="13 21" type="primary">secA</name>
    <name evidence="21" type="ORF">CSC81_14145</name>
    <name evidence="20" type="ORF">Q8W23_05315</name>
</gene>
<evidence type="ECO:0000256" key="16">
    <source>
        <dbReference type="SAM" id="MobiDB-lite"/>
    </source>
</evidence>
<evidence type="ECO:0000259" key="17">
    <source>
        <dbReference type="PROSITE" id="PS51192"/>
    </source>
</evidence>
<feature type="binding site" evidence="13">
    <location>
        <begin position="194"/>
        <end position="198"/>
    </location>
    <ligand>
        <name>ATP</name>
        <dbReference type="ChEBI" id="CHEBI:30616"/>
    </ligand>
</feature>
<sequence>MSVLNSIIKLFVGDKQQKDLKSLQPIVEKVRSFENSLNSLSNDELRAKTIEFKSKIKDATKSFNDKIAELEEEAKNADIDRQEDIYTEIDKLKDEAYEASEAVLLDIMPEAFAVVKETAKRFTNNTEIEVTATPFDRELSATREHITLEDDKAFWANSWDAAGKEVIWDMIHYDVQLIGGSVLHQGKIAEMMTGEGKTLVSTLPVYLNALTGNGVHVVTVNDYLAKRDRAWMAPIFEFHGLSTDCIDFHQPNSEARREAYNADITYGTNNEFGFDYLRDNMANSKKDLVQRAPNYAIIDEVDSVLIDDARTPLIISGPVPQGDNHEFNELKPLVADLVSLQNKYLVGVLAEAKRLIKEGDTKEGGFLLLRVYRGLPKNKALIKFLSQEGVKQILQKTENFYMQDNNKLMPEVDAELWFTIEEKNNQIDLTDKGIAHLSDITKNETFFVLPDISVKVGQIDNSDVTPEEKADQKEELYREFSIKSERIHTMNQLLKAYTVFEKDVEYVVMDNKVMIVDEQTGRIMDGRRYSDGLHQAIEAKENVKIEDATQTFATVTLQNYFRMYRKLSGMTGTAITEAGEFWEIYKLDVVEIPTNKPIQRDDKQDLVYKTTREKYNAVIEDIVKLVGEGRPVLVGTTSVEISELLGRMLQIRKIPHNILNAKLHKKEADVVAEAGKPGVVTIATNMAGRGTDIKLSEEVKAAGGLAIIGTERHDSRRVDRQLRGRAGRQGDVGSSQFYVALDDNLMRLFGSERIAKMMDRMGLKEGEVIQHSMISKSIERAQKKVEENNFGIRKRLLEYDDIMNAQREFVYKRRRHALDGKRLQIDIANMIYDTCDSIVRQNKEAKDFQNFEFELIRFSAMTSPFSEEEFNKTSEQDLIDKLYKIVTEHYKNDAERNAENAFPVIKNVFENEGDRYERIVVPFTDGSKTLQVVTNLKEAYESEGKSLVNDFEKNITLAIIDENWKDHLRKMDELKQTVQNATYEQKDPLLVYKFEAFELFQETIDKVNKEVLSFLFKGKLPSQEASQVSEAREQQREHLDLRKDEVQNSTQQAISNARNQQTQEQQAVETIVREQPKIGRNEKVTIKNVMSGEEKEVKYKQAIPLLEKGEWVLYNK</sequence>
<dbReference type="RefSeq" id="WP_099216389.1">
    <property type="nucleotide sequence ID" value="NZ_JAUYVU010000003.1"/>
</dbReference>
<feature type="binding site" evidence="13">
    <location>
        <position position="176"/>
    </location>
    <ligand>
        <name>ATP</name>
        <dbReference type="ChEBI" id="CHEBI:30616"/>
    </ligand>
</feature>
<dbReference type="HAMAP" id="MF_01382">
    <property type="entry name" value="SecA"/>
    <property type="match status" value="1"/>
</dbReference>
<dbReference type="PROSITE" id="PS51192">
    <property type="entry name" value="HELICASE_ATP_BIND_1"/>
    <property type="match status" value="1"/>
</dbReference>
<dbReference type="PROSITE" id="PS51196">
    <property type="entry name" value="SECA_MOTOR_DEAD"/>
    <property type="match status" value="1"/>
</dbReference>
<dbReference type="GO" id="GO:0006605">
    <property type="term" value="P:protein targeting"/>
    <property type="evidence" value="ECO:0007669"/>
    <property type="project" value="UniProtKB-UniRule"/>
</dbReference>
<keyword evidence="12 13" id="KW-0472">Membrane</keyword>
<dbReference type="EMBL" id="JAUYVU010000003">
    <property type="protein sequence ID" value="MDP2540892.1"/>
    <property type="molecule type" value="Genomic_DNA"/>
</dbReference>
<keyword evidence="15" id="KW-0175">Coiled coil</keyword>
<dbReference type="InterPro" id="IPR027417">
    <property type="entry name" value="P-loop_NTPase"/>
</dbReference>
<evidence type="ECO:0000256" key="5">
    <source>
        <dbReference type="ARBA" id="ARBA00022490"/>
    </source>
</evidence>
<dbReference type="PANTHER" id="PTHR30612">
    <property type="entry name" value="SECA INNER MEMBRANE COMPONENT OF SEC PROTEIN SECRETION SYSTEM"/>
    <property type="match status" value="1"/>
</dbReference>
<evidence type="ECO:0000259" key="18">
    <source>
        <dbReference type="PROSITE" id="PS51194"/>
    </source>
</evidence>
<dbReference type="Pfam" id="PF01043">
    <property type="entry name" value="SecA_PP_bind"/>
    <property type="match status" value="1"/>
</dbReference>
<dbReference type="InterPro" id="IPR044722">
    <property type="entry name" value="SecA_SF2_C"/>
</dbReference>
<protein>
    <recommendedName>
        <fullName evidence="13 14">Protein translocase subunit SecA</fullName>
        <ecNumber evidence="13">7.4.2.8</ecNumber>
    </recommendedName>
</protein>
<dbReference type="InterPro" id="IPR011116">
    <property type="entry name" value="SecA_Wing/Scaffold"/>
</dbReference>
<evidence type="ECO:0000256" key="10">
    <source>
        <dbReference type="ARBA" id="ARBA00022967"/>
    </source>
</evidence>
<comment type="catalytic activity">
    <reaction evidence="13">
        <text>ATP + H2O + cellular proteinSide 1 = ADP + phosphate + cellular proteinSide 2.</text>
        <dbReference type="EC" id="7.4.2.8"/>
    </reaction>
</comment>
<comment type="caution">
    <text evidence="21">The sequence shown here is derived from an EMBL/GenBank/DDBJ whole genome shotgun (WGS) entry which is preliminary data.</text>
</comment>
<dbReference type="GO" id="GO:0031522">
    <property type="term" value="C:cell envelope Sec protein transport complex"/>
    <property type="evidence" value="ECO:0007669"/>
    <property type="project" value="TreeGrafter"/>
</dbReference>
<dbReference type="PRINTS" id="PR00906">
    <property type="entry name" value="SECA"/>
</dbReference>
<evidence type="ECO:0000256" key="3">
    <source>
        <dbReference type="ARBA" id="ARBA00022448"/>
    </source>
</evidence>
<dbReference type="PROSITE" id="PS01312">
    <property type="entry name" value="SECA"/>
    <property type="match status" value="1"/>
</dbReference>
<dbReference type="GO" id="GO:0065002">
    <property type="term" value="P:intracellular protein transmembrane transport"/>
    <property type="evidence" value="ECO:0007669"/>
    <property type="project" value="UniProtKB-UniRule"/>
</dbReference>
<dbReference type="GO" id="GO:0005524">
    <property type="term" value="F:ATP binding"/>
    <property type="evidence" value="ECO:0007669"/>
    <property type="project" value="UniProtKB-UniRule"/>
</dbReference>
<dbReference type="SMART" id="SM00958">
    <property type="entry name" value="SecA_PP_bind"/>
    <property type="match status" value="1"/>
</dbReference>
<dbReference type="GO" id="GO:0005886">
    <property type="term" value="C:plasma membrane"/>
    <property type="evidence" value="ECO:0007669"/>
    <property type="project" value="UniProtKB-SubCell"/>
</dbReference>
<keyword evidence="10 13" id="KW-1278">Translocase</keyword>
<comment type="subcellular location">
    <subcellularLocation>
        <location evidence="13">Cell membrane</location>
        <topology evidence="13">Peripheral membrane protein</topology>
        <orientation evidence="13">Cytoplasmic side</orientation>
    </subcellularLocation>
    <subcellularLocation>
        <location evidence="1 13">Cytoplasm</location>
    </subcellularLocation>
    <text evidence="13">Distribution is 50-50.</text>
</comment>
<dbReference type="GO" id="GO:0043952">
    <property type="term" value="P:protein transport by the Sec complex"/>
    <property type="evidence" value="ECO:0007669"/>
    <property type="project" value="TreeGrafter"/>
</dbReference>
<reference evidence="21 22" key="1">
    <citation type="journal article" date="2016" name="Nat. Commun.">
        <title>Microbial interactions lead to rapid micro-scale successions on model marine particles.</title>
        <authorList>
            <person name="Datta M.S."/>
            <person name="Sliwerska E."/>
            <person name="Gore J."/>
            <person name="Polz M.F."/>
            <person name="Cordero O.X."/>
        </authorList>
    </citation>
    <scope>NUCLEOTIDE SEQUENCE [LARGE SCALE GENOMIC DNA]</scope>
    <source>
        <strain evidence="21 22">4G03</strain>
    </source>
</reference>
<feature type="domain" description="Helicase C-terminal" evidence="18">
    <location>
        <begin position="618"/>
        <end position="786"/>
    </location>
</feature>
<dbReference type="InterPro" id="IPR014001">
    <property type="entry name" value="Helicase_ATP-bd"/>
</dbReference>
<dbReference type="NCBIfam" id="TIGR00963">
    <property type="entry name" value="secA"/>
    <property type="match status" value="1"/>
</dbReference>
<comment type="subunit">
    <text evidence="13">Monomer and homodimer. Part of the essential Sec protein translocation apparatus which comprises SecA, SecYEG and auxiliary proteins SecDF. Other proteins may also be involved.</text>
</comment>
<dbReference type="Gene3D" id="1.10.3060.10">
    <property type="entry name" value="Helical scaffold and wing domains of SecA"/>
    <property type="match status" value="1"/>
</dbReference>
<evidence type="ECO:0000256" key="1">
    <source>
        <dbReference type="ARBA" id="ARBA00004496"/>
    </source>
</evidence>
<reference evidence="20 23" key="3">
    <citation type="submission" date="2023-07" db="EMBL/GenBank/DDBJ databases">
        <title>Genome content predicts the carbon catabolic preferences of heterotrophic bacteria.</title>
        <authorList>
            <person name="Gralka M."/>
        </authorList>
    </citation>
    <scope>NUCLEOTIDE SEQUENCE [LARGE SCALE GENOMIC DNA]</scope>
    <source>
        <strain evidence="20 23">4G03</strain>
    </source>
</reference>
<keyword evidence="23" id="KW-1185">Reference proteome</keyword>
<dbReference type="GO" id="GO:0008564">
    <property type="term" value="F:protein-exporting ATPase activity"/>
    <property type="evidence" value="ECO:0007669"/>
    <property type="project" value="UniProtKB-EC"/>
</dbReference>
<dbReference type="InterPro" id="IPR036266">
    <property type="entry name" value="SecA_Wing/Scaffold_sf"/>
</dbReference>
<evidence type="ECO:0000256" key="15">
    <source>
        <dbReference type="SAM" id="Coils"/>
    </source>
</evidence>
<dbReference type="FunFam" id="3.40.50.300:FF:000246">
    <property type="entry name" value="Preprotein translocase subunit SecA"/>
    <property type="match status" value="1"/>
</dbReference>
<keyword evidence="3 13" id="KW-0813">Transport</keyword>
<evidence type="ECO:0000313" key="23">
    <source>
        <dbReference type="Proteomes" id="UP001242342"/>
    </source>
</evidence>
<dbReference type="GO" id="GO:0017038">
    <property type="term" value="P:protein import"/>
    <property type="evidence" value="ECO:0007669"/>
    <property type="project" value="InterPro"/>
</dbReference>
<evidence type="ECO:0000256" key="2">
    <source>
        <dbReference type="ARBA" id="ARBA00007650"/>
    </source>
</evidence>
<evidence type="ECO:0000256" key="13">
    <source>
        <dbReference type="HAMAP-Rule" id="MF_01382"/>
    </source>
</evidence>
<dbReference type="SUPFAM" id="SSF52540">
    <property type="entry name" value="P-loop containing nucleoside triphosphate hydrolases"/>
    <property type="match status" value="2"/>
</dbReference>
<comment type="similarity">
    <text evidence="2 13 14">Belongs to the SecA family.</text>
</comment>
<evidence type="ECO:0000256" key="6">
    <source>
        <dbReference type="ARBA" id="ARBA00022519"/>
    </source>
</evidence>
<evidence type="ECO:0000256" key="12">
    <source>
        <dbReference type="ARBA" id="ARBA00023136"/>
    </source>
</evidence>
<dbReference type="Pfam" id="PF07516">
    <property type="entry name" value="SecA_SW"/>
    <property type="match status" value="1"/>
</dbReference>
<dbReference type="FunFam" id="3.40.50.300:FF:000694">
    <property type="entry name" value="Preprotein translocase subunit SecA"/>
    <property type="match status" value="1"/>
</dbReference>
<feature type="region of interest" description="Disordered" evidence="16">
    <location>
        <begin position="1043"/>
        <end position="1066"/>
    </location>
</feature>
<evidence type="ECO:0000256" key="14">
    <source>
        <dbReference type="RuleBase" id="RU003874"/>
    </source>
</evidence>
<dbReference type="SMART" id="SM00957">
    <property type="entry name" value="SecA_DEAD"/>
    <property type="match status" value="1"/>
</dbReference>
<dbReference type="PANTHER" id="PTHR30612:SF0">
    <property type="entry name" value="CHLOROPLAST PROTEIN-TRANSPORTING ATPASE"/>
    <property type="match status" value="1"/>
</dbReference>
<proteinExistence type="inferred from homology"/>
<dbReference type="GO" id="GO:0005829">
    <property type="term" value="C:cytosol"/>
    <property type="evidence" value="ECO:0007669"/>
    <property type="project" value="TreeGrafter"/>
</dbReference>
<evidence type="ECO:0000259" key="19">
    <source>
        <dbReference type="PROSITE" id="PS51196"/>
    </source>
</evidence>
<keyword evidence="11 13" id="KW-0811">Translocation</keyword>
<keyword evidence="5 13" id="KW-0963">Cytoplasm</keyword>
<dbReference type="Proteomes" id="UP000222163">
    <property type="component" value="Unassembled WGS sequence"/>
</dbReference>
<dbReference type="Pfam" id="PF21090">
    <property type="entry name" value="P-loop_SecA"/>
    <property type="match status" value="1"/>
</dbReference>
<dbReference type="SUPFAM" id="SSF81886">
    <property type="entry name" value="Helical scaffold and wing domains of SecA"/>
    <property type="match status" value="1"/>
</dbReference>
<dbReference type="InterPro" id="IPR014018">
    <property type="entry name" value="SecA_motor_DEAD"/>
</dbReference>
<dbReference type="Gene3D" id="3.90.1440.10">
    <property type="entry name" value="SecA, preprotein cross-linking domain"/>
    <property type="match status" value="1"/>
</dbReference>
<dbReference type="InterPro" id="IPR011130">
    <property type="entry name" value="SecA_preprotein_X-link_dom"/>
</dbReference>
<evidence type="ECO:0000313" key="21">
    <source>
        <dbReference type="EMBL" id="PHN96491.1"/>
    </source>
</evidence>
<name>A0A2G1BR01_9FLAO</name>
<dbReference type="InterPro" id="IPR020937">
    <property type="entry name" value="SecA_CS"/>
</dbReference>
<keyword evidence="6" id="KW-0997">Cell inner membrane</keyword>
<evidence type="ECO:0000256" key="7">
    <source>
        <dbReference type="ARBA" id="ARBA00022741"/>
    </source>
</evidence>
<keyword evidence="9 13" id="KW-0653">Protein transport</keyword>
<evidence type="ECO:0000256" key="4">
    <source>
        <dbReference type="ARBA" id="ARBA00022475"/>
    </source>
</evidence>